<protein>
    <submittedName>
        <fullName evidence="1">Uncharacterized protein</fullName>
    </submittedName>
</protein>
<dbReference type="Proteomes" id="UP000827092">
    <property type="component" value="Unassembled WGS sequence"/>
</dbReference>
<proteinExistence type="predicted"/>
<evidence type="ECO:0000313" key="1">
    <source>
        <dbReference type="EMBL" id="KAG8190696.1"/>
    </source>
</evidence>
<evidence type="ECO:0000313" key="2">
    <source>
        <dbReference type="Proteomes" id="UP000827092"/>
    </source>
</evidence>
<sequence>MNAKNPWWIRDQKPSSIQIDVLSAGGIVCAAILHASPSPELTRPLTNERREVSDQSGMRRKPGILLASVAFATEEVKYRCARSYWNANGWNKSRT</sequence>
<dbReference type="EMBL" id="JAFNEN010000176">
    <property type="protein sequence ID" value="KAG8190696.1"/>
    <property type="molecule type" value="Genomic_DNA"/>
</dbReference>
<organism evidence="1 2">
    <name type="scientific">Oedothorax gibbosus</name>
    <dbReference type="NCBI Taxonomy" id="931172"/>
    <lineage>
        <taxon>Eukaryota</taxon>
        <taxon>Metazoa</taxon>
        <taxon>Ecdysozoa</taxon>
        <taxon>Arthropoda</taxon>
        <taxon>Chelicerata</taxon>
        <taxon>Arachnida</taxon>
        <taxon>Araneae</taxon>
        <taxon>Araneomorphae</taxon>
        <taxon>Entelegynae</taxon>
        <taxon>Araneoidea</taxon>
        <taxon>Linyphiidae</taxon>
        <taxon>Erigoninae</taxon>
        <taxon>Oedothorax</taxon>
    </lineage>
</organism>
<keyword evidence="2" id="KW-1185">Reference proteome</keyword>
<name>A0AAV6V4Z4_9ARAC</name>
<reference evidence="1 2" key="1">
    <citation type="journal article" date="2022" name="Nat. Ecol. Evol.">
        <title>A masculinizing supergene underlies an exaggerated male reproductive morph in a spider.</title>
        <authorList>
            <person name="Hendrickx F."/>
            <person name="De Corte Z."/>
            <person name="Sonet G."/>
            <person name="Van Belleghem S.M."/>
            <person name="Kostlbacher S."/>
            <person name="Vangestel C."/>
        </authorList>
    </citation>
    <scope>NUCLEOTIDE SEQUENCE [LARGE SCALE GENOMIC DNA]</scope>
    <source>
        <strain evidence="1">W744_W776</strain>
    </source>
</reference>
<gene>
    <name evidence="1" type="ORF">JTE90_004200</name>
</gene>
<comment type="caution">
    <text evidence="1">The sequence shown here is derived from an EMBL/GenBank/DDBJ whole genome shotgun (WGS) entry which is preliminary data.</text>
</comment>
<dbReference type="AlphaFoldDB" id="A0AAV6V4Z4"/>
<accession>A0AAV6V4Z4</accession>